<dbReference type="Proteomes" id="UP000259762">
    <property type="component" value="Chromosome"/>
</dbReference>
<gene>
    <name evidence="1" type="ORF">AOV_01225</name>
</gene>
<sequence>MFDFCAGEPDFLFVYISLLRGTATGVLCVRASLPDGCGLRTRDSRELCAFPPYRLFLLCMGGILDPLCGLASCFQKNTLVMRGATLS</sequence>
<accession>A0A2Z2LI28</accession>
<dbReference type="KEGG" id="aoh:AOV_01225"/>
<evidence type="ECO:0000313" key="1">
    <source>
        <dbReference type="EMBL" id="ASI47536.1"/>
    </source>
</evidence>
<proteinExistence type="predicted"/>
<evidence type="ECO:0000313" key="2">
    <source>
        <dbReference type="Proteomes" id="UP000259762"/>
    </source>
</evidence>
<keyword evidence="2" id="KW-1185">Reference proteome</keyword>
<reference evidence="1 2" key="2">
    <citation type="journal article" date="2019" name="BMC Genomics">
        <title>The Anaplasma ovis genome reveals a high proportion of pseudogenes.</title>
        <authorList>
            <person name="Liu Z."/>
            <person name="Peasley A.M."/>
            <person name="Yang J."/>
            <person name="Li Y."/>
            <person name="Guan G."/>
            <person name="Luo J."/>
            <person name="Yin H."/>
            <person name="Brayton K.A."/>
        </authorList>
    </citation>
    <scope>NUCLEOTIDE SEQUENCE [LARGE SCALE GENOMIC DNA]</scope>
    <source>
        <strain evidence="1 2">Haibei</strain>
    </source>
</reference>
<organism evidence="1 2">
    <name type="scientific">Anaplasma ovis str. Haibei</name>
    <dbReference type="NCBI Taxonomy" id="1248439"/>
    <lineage>
        <taxon>Bacteria</taxon>
        <taxon>Pseudomonadati</taxon>
        <taxon>Pseudomonadota</taxon>
        <taxon>Alphaproteobacteria</taxon>
        <taxon>Rickettsiales</taxon>
        <taxon>Anaplasmataceae</taxon>
        <taxon>Anaplasma</taxon>
    </lineage>
</organism>
<protein>
    <submittedName>
        <fullName evidence="1">Uncharacterized protein</fullName>
    </submittedName>
</protein>
<dbReference type="EMBL" id="CP015994">
    <property type="protein sequence ID" value="ASI47536.1"/>
    <property type="molecule type" value="Genomic_DNA"/>
</dbReference>
<name>A0A2Z2LI28_9RICK</name>
<dbReference type="AlphaFoldDB" id="A0A2Z2LI28"/>
<reference evidence="2" key="1">
    <citation type="submission" date="2018-06" db="EMBL/GenBank/DDBJ databases">
        <title>The Anaplasma ovis genome reveals a high proportion of pseudogenes.</title>
        <authorList>
            <person name="Liu Z."/>
            <person name="Peasley A.M."/>
            <person name="Yang J."/>
            <person name="Li Y."/>
            <person name="Guan G."/>
            <person name="Luo J."/>
            <person name="Yin H."/>
            <person name="Brayton K.A."/>
        </authorList>
    </citation>
    <scope>NUCLEOTIDE SEQUENCE [LARGE SCALE GENOMIC DNA]</scope>
    <source>
        <strain evidence="2">Haibei</strain>
    </source>
</reference>